<keyword evidence="3" id="KW-1185">Reference proteome</keyword>
<dbReference type="InterPro" id="IPR033060">
    <property type="entry name" value="INTS7"/>
</dbReference>
<dbReference type="PANTHER" id="PTHR13322:SF2">
    <property type="entry name" value="INTEGRATOR COMPLEX SUBUNIT 7"/>
    <property type="match status" value="1"/>
</dbReference>
<sequence>MEKTPSSCAMQWNIELEKGLRSKKPGKSIEAILDIGPRLEWWSRESNLHAAEYKIFGLIPGEDKLFANAILLRLADAFKSGDKHMKICIRLRSQGRKDEGIFSKDKIVFDSGNVEERALALVLFGCWAHIAKDSADVRYLILSSLWSMHILEAKASLFVAGCFSKLADDFAYVFLEMLGCLLVSSETSRAIRLAGGHAFAKMWCPILLADIAHKIGVKLILESSEEEFSLVMLVSLSKIASKWTPLIPRQRFEPASYGIKCLRFILAKGMYHFPANSNVTLKLFGVINQLDFPPALHFDALRVLCKVFPLDLSNLCYYTSPNLDTIPCTEILTIFSKFLQIIDFKLQSPVISERVFAIHLVVDNPHPDKGMEQEVNSLRFILVDLVERHQDLSGIVLDKICIVIEHLVGMLKEITSMTNSVSEDHHITELDKENHTSTASRLDVSTGGATQVFNRMEHLVEHVHQCILLPVYIYLIYDLLLHFHAAYQCMWLEIGEVTGDEG</sequence>
<dbReference type="GO" id="GO:0032039">
    <property type="term" value="C:integrator complex"/>
    <property type="evidence" value="ECO:0007669"/>
    <property type="project" value="InterPro"/>
</dbReference>
<reference evidence="2 3" key="1">
    <citation type="submission" date="2023-10" db="EMBL/GenBank/DDBJ databases">
        <title>Genome-Wide Identification Analysis in wild type Solanum Pinnatisectum Reveals Some Genes Defensing Phytophthora Infestans.</title>
        <authorList>
            <person name="Sun C."/>
        </authorList>
    </citation>
    <scope>NUCLEOTIDE SEQUENCE [LARGE SCALE GENOMIC DNA]</scope>
    <source>
        <strain evidence="2">LQN</strain>
        <tissue evidence="2">Leaf</tissue>
    </source>
</reference>
<feature type="domain" description="Integrator complex subunit 7 N-terminal" evidence="1">
    <location>
        <begin position="66"/>
        <end position="250"/>
    </location>
</feature>
<evidence type="ECO:0000313" key="2">
    <source>
        <dbReference type="EMBL" id="KAK4710239.1"/>
    </source>
</evidence>
<protein>
    <recommendedName>
        <fullName evidence="1">Integrator complex subunit 7 N-terminal domain-containing protein</fullName>
    </recommendedName>
</protein>
<dbReference type="Pfam" id="PF24436">
    <property type="entry name" value="INTS7_N"/>
    <property type="match status" value="1"/>
</dbReference>
<accession>A0AAV9KCD2</accession>
<dbReference type="Proteomes" id="UP001311915">
    <property type="component" value="Unassembled WGS sequence"/>
</dbReference>
<evidence type="ECO:0000259" key="1">
    <source>
        <dbReference type="Pfam" id="PF24436"/>
    </source>
</evidence>
<dbReference type="GO" id="GO:0034472">
    <property type="term" value="P:snRNA 3'-end processing"/>
    <property type="evidence" value="ECO:0007669"/>
    <property type="project" value="TreeGrafter"/>
</dbReference>
<gene>
    <name evidence="2" type="ORF">R3W88_004752</name>
</gene>
<name>A0AAV9KCD2_9SOLN</name>
<evidence type="ECO:0000313" key="3">
    <source>
        <dbReference type="Proteomes" id="UP001311915"/>
    </source>
</evidence>
<comment type="caution">
    <text evidence="2">The sequence shown here is derived from an EMBL/GenBank/DDBJ whole genome shotgun (WGS) entry which is preliminary data.</text>
</comment>
<proteinExistence type="predicted"/>
<dbReference type="InterPro" id="IPR056516">
    <property type="entry name" value="INTS7_N"/>
</dbReference>
<dbReference type="EMBL" id="JAWPEI010000011">
    <property type="protein sequence ID" value="KAK4710239.1"/>
    <property type="molecule type" value="Genomic_DNA"/>
</dbReference>
<dbReference type="PANTHER" id="PTHR13322">
    <property type="entry name" value="C1ORF73 PROTEIN"/>
    <property type="match status" value="1"/>
</dbReference>
<dbReference type="AlphaFoldDB" id="A0AAV9KCD2"/>
<organism evidence="2 3">
    <name type="scientific">Solanum pinnatisectum</name>
    <name type="common">tansyleaf nightshade</name>
    <dbReference type="NCBI Taxonomy" id="50273"/>
    <lineage>
        <taxon>Eukaryota</taxon>
        <taxon>Viridiplantae</taxon>
        <taxon>Streptophyta</taxon>
        <taxon>Embryophyta</taxon>
        <taxon>Tracheophyta</taxon>
        <taxon>Spermatophyta</taxon>
        <taxon>Magnoliopsida</taxon>
        <taxon>eudicotyledons</taxon>
        <taxon>Gunneridae</taxon>
        <taxon>Pentapetalae</taxon>
        <taxon>asterids</taxon>
        <taxon>lamiids</taxon>
        <taxon>Solanales</taxon>
        <taxon>Solanaceae</taxon>
        <taxon>Solanoideae</taxon>
        <taxon>Solaneae</taxon>
        <taxon>Solanum</taxon>
    </lineage>
</organism>